<protein>
    <submittedName>
        <fullName evidence="1">Uncharacterized protein</fullName>
    </submittedName>
</protein>
<accession>A0ABP8UEP4</accession>
<comment type="caution">
    <text evidence="1">The sequence shown here is derived from an EMBL/GenBank/DDBJ whole genome shotgun (WGS) entry which is preliminary data.</text>
</comment>
<gene>
    <name evidence="1" type="ORF">GCM10023196_046420</name>
</gene>
<dbReference type="Proteomes" id="UP001501442">
    <property type="component" value="Unassembled WGS sequence"/>
</dbReference>
<evidence type="ECO:0000313" key="2">
    <source>
        <dbReference type="Proteomes" id="UP001501442"/>
    </source>
</evidence>
<keyword evidence="2" id="KW-1185">Reference proteome</keyword>
<organism evidence="1 2">
    <name type="scientific">Actinoallomurus vinaceus</name>
    <dbReference type="NCBI Taxonomy" id="1080074"/>
    <lineage>
        <taxon>Bacteria</taxon>
        <taxon>Bacillati</taxon>
        <taxon>Actinomycetota</taxon>
        <taxon>Actinomycetes</taxon>
        <taxon>Streptosporangiales</taxon>
        <taxon>Thermomonosporaceae</taxon>
        <taxon>Actinoallomurus</taxon>
    </lineage>
</organism>
<reference evidence="2" key="1">
    <citation type="journal article" date="2019" name="Int. J. Syst. Evol. Microbiol.">
        <title>The Global Catalogue of Microorganisms (GCM) 10K type strain sequencing project: providing services to taxonomists for standard genome sequencing and annotation.</title>
        <authorList>
            <consortium name="The Broad Institute Genomics Platform"/>
            <consortium name="The Broad Institute Genome Sequencing Center for Infectious Disease"/>
            <person name="Wu L."/>
            <person name="Ma J."/>
        </authorList>
    </citation>
    <scope>NUCLEOTIDE SEQUENCE [LARGE SCALE GENOMIC DNA]</scope>
    <source>
        <strain evidence="2">JCM 17939</strain>
    </source>
</reference>
<name>A0ABP8UEP4_9ACTN</name>
<dbReference type="EMBL" id="BAABHK010000006">
    <property type="protein sequence ID" value="GAA4628751.1"/>
    <property type="molecule type" value="Genomic_DNA"/>
</dbReference>
<sequence length="55" mass="5856">MLTVRGVVRGYRSEHEGSARRASGMRFTPSLRASGAEYLGQVAVVEAAFGIETVA</sequence>
<proteinExistence type="predicted"/>
<evidence type="ECO:0000313" key="1">
    <source>
        <dbReference type="EMBL" id="GAA4628751.1"/>
    </source>
</evidence>